<proteinExistence type="predicted"/>
<comment type="caution">
    <text evidence="2">The sequence shown here is derived from an EMBL/GenBank/DDBJ whole genome shotgun (WGS) entry which is preliminary data.</text>
</comment>
<gene>
    <name evidence="1" type="ORF">GAYE_SCF28MG4795</name>
    <name evidence="2" type="ORF">GAYE_SCF59G6421</name>
</gene>
<reference evidence="2 3" key="1">
    <citation type="submission" date="2022-07" db="EMBL/GenBank/DDBJ databases">
        <title>Genome-wide signatures of adaptation to extreme environments.</title>
        <authorList>
            <person name="Cho C.H."/>
            <person name="Yoon H.S."/>
        </authorList>
    </citation>
    <scope>NUCLEOTIDE SEQUENCE [LARGE SCALE GENOMIC DNA]</scope>
    <source>
        <strain evidence="2 3">108.79 E11</strain>
    </source>
</reference>
<name>A0AAV9IMG0_9RHOD</name>
<keyword evidence="3" id="KW-1185">Reference proteome</keyword>
<sequence length="110" mass="12559">MAFEYVKVQQDYRTTPSFLFIQLGVQLVCCRDLAHRLEVVGDKTTTTLLLWKGSIRPLPCSSSKKGISNRGHWKTKCSHVIVQPVWRFFVNCGFTVTKKSSSSISRKNIH</sequence>
<dbReference type="AlphaFoldDB" id="A0AAV9IMG0"/>
<organism evidence="2 3">
    <name type="scientific">Galdieria yellowstonensis</name>
    <dbReference type="NCBI Taxonomy" id="3028027"/>
    <lineage>
        <taxon>Eukaryota</taxon>
        <taxon>Rhodophyta</taxon>
        <taxon>Bangiophyceae</taxon>
        <taxon>Galdieriales</taxon>
        <taxon>Galdieriaceae</taxon>
        <taxon>Galdieria</taxon>
    </lineage>
</organism>
<evidence type="ECO:0000313" key="3">
    <source>
        <dbReference type="Proteomes" id="UP001300502"/>
    </source>
</evidence>
<dbReference type="EMBL" id="JANCYU010000065">
    <property type="protein sequence ID" value="KAK4528478.1"/>
    <property type="molecule type" value="Genomic_DNA"/>
</dbReference>
<dbReference type="EMBL" id="JANCYU010000044">
    <property type="protein sequence ID" value="KAK4526877.1"/>
    <property type="molecule type" value="Genomic_DNA"/>
</dbReference>
<dbReference type="Proteomes" id="UP001300502">
    <property type="component" value="Unassembled WGS sequence"/>
</dbReference>
<evidence type="ECO:0000313" key="1">
    <source>
        <dbReference type="EMBL" id="KAK4526877.1"/>
    </source>
</evidence>
<protein>
    <submittedName>
        <fullName evidence="2">Uncharacterized protein</fullName>
    </submittedName>
</protein>
<accession>A0AAV9IMG0</accession>
<evidence type="ECO:0000313" key="2">
    <source>
        <dbReference type="EMBL" id="KAK4528478.1"/>
    </source>
</evidence>